<feature type="domain" description="RCK C-terminal" evidence="9">
    <location>
        <begin position="177"/>
        <end position="262"/>
    </location>
</feature>
<dbReference type="Gene3D" id="3.30.70.1450">
    <property type="entry name" value="Regulator of K+ conductance, C-terminal domain"/>
    <property type="match status" value="2"/>
</dbReference>
<keyword evidence="3" id="KW-0813">Transport</keyword>
<feature type="transmembrane region" description="Helical" evidence="8">
    <location>
        <begin position="56"/>
        <end position="77"/>
    </location>
</feature>
<name>A0A434AWC7_9BACT</name>
<dbReference type="AlphaFoldDB" id="A0A434AWC7"/>
<feature type="transmembrane region" description="Helical" evidence="8">
    <location>
        <begin position="89"/>
        <end position="109"/>
    </location>
</feature>
<feature type="transmembrane region" description="Helical" evidence="8">
    <location>
        <begin position="421"/>
        <end position="439"/>
    </location>
</feature>
<feature type="transmembrane region" description="Helical" evidence="8">
    <location>
        <begin position="144"/>
        <end position="164"/>
    </location>
</feature>
<reference evidence="10 11" key="1">
    <citation type="submission" date="2018-11" db="EMBL/GenBank/DDBJ databases">
        <title>Parancylomarina longa gen. nov., sp. nov., isolated from sediments of southern Okinawa.</title>
        <authorList>
            <person name="Fu T."/>
        </authorList>
    </citation>
    <scope>NUCLEOTIDE SEQUENCE [LARGE SCALE GENOMIC DNA]</scope>
    <source>
        <strain evidence="10 11">T3-2 S1-C</strain>
    </source>
</reference>
<sequence>MIMSLLTSTYFVLFLIIAIGFIVGKIKIKGISLDISAVIFVALVFGHFGVSIPNDIQKIGLTLFIFTIGIQAGPGFFESFKKNGRELIVLAFVLVGSASLVTIAFVWIFNIDMDIAIGLLTGSLTSTPGLAAAIETTKSSMASIGYGIAYPFGVIGVILFVRLYPKLMKINIEKEAEKIESEAQKNYPQLFNKNLIVENESIEGKSIRELKIRAMTQANISRIMHKGQTIVPVPDTVLELGDIVKLIGSKEAIENARMLIGGETDKKIPLSKEYTVESVLVTNKQVVNKTIGQLNVLSNYNARVTRIRRAGIDIVPSSKSAVHFGDKLVVACGTGNIKNVRHLFGNDSKKLSDTDFFPIATGIVLGVLVGQLKISFSDNFTFSLGLTGGVLMVALILSRIGKTGPILWTMSGSSNQLLRQLGLLMFLAVVGTSAGAHLVETFRESGLLLFGIGIGITLLPMIITTLIGHFLLKMNVLNLLGALTGSMTSTPGLAAVDGMADSNAQSIAYATVYPIAMVFLIICVQIMSLL</sequence>
<gene>
    <name evidence="10" type="ORF">DLK05_06670</name>
</gene>
<dbReference type="GO" id="GO:0008324">
    <property type="term" value="F:monoatomic cation transmembrane transporter activity"/>
    <property type="evidence" value="ECO:0007669"/>
    <property type="project" value="InterPro"/>
</dbReference>
<dbReference type="PANTHER" id="PTHR30445:SF3">
    <property type="entry name" value="TRANSPORT PROTEIN YIDE-RELATED"/>
    <property type="match status" value="1"/>
</dbReference>
<keyword evidence="6 8" id="KW-1133">Transmembrane helix</keyword>
<feature type="transmembrane region" description="Helical" evidence="8">
    <location>
        <begin position="31"/>
        <end position="50"/>
    </location>
</feature>
<dbReference type="InterPro" id="IPR006037">
    <property type="entry name" value="RCK_C"/>
</dbReference>
<dbReference type="SUPFAM" id="SSF116726">
    <property type="entry name" value="TrkA C-terminal domain-like"/>
    <property type="match status" value="2"/>
</dbReference>
<dbReference type="PROSITE" id="PS51202">
    <property type="entry name" value="RCK_C"/>
    <property type="match status" value="2"/>
</dbReference>
<feature type="transmembrane region" description="Helical" evidence="8">
    <location>
        <begin position="6"/>
        <end position="24"/>
    </location>
</feature>
<dbReference type="EMBL" id="RJJX01000006">
    <property type="protein sequence ID" value="RUT78809.1"/>
    <property type="molecule type" value="Genomic_DNA"/>
</dbReference>
<proteinExistence type="inferred from homology"/>
<dbReference type="PANTHER" id="PTHR30445">
    <property type="entry name" value="K(+)_H(+) ANTIPORTER SUBUNIT KHTT"/>
    <property type="match status" value="1"/>
</dbReference>
<dbReference type="Pfam" id="PF02080">
    <property type="entry name" value="TrkA_C"/>
    <property type="match status" value="2"/>
</dbReference>
<evidence type="ECO:0000256" key="5">
    <source>
        <dbReference type="ARBA" id="ARBA00022692"/>
    </source>
</evidence>
<evidence type="ECO:0000256" key="1">
    <source>
        <dbReference type="ARBA" id="ARBA00004651"/>
    </source>
</evidence>
<dbReference type="InterPro" id="IPR050144">
    <property type="entry name" value="AAE_transporter"/>
</dbReference>
<evidence type="ECO:0000256" key="6">
    <source>
        <dbReference type="ARBA" id="ARBA00022989"/>
    </source>
</evidence>
<accession>A0A434AWC7</accession>
<evidence type="ECO:0000256" key="8">
    <source>
        <dbReference type="SAM" id="Phobius"/>
    </source>
</evidence>
<feature type="transmembrane region" description="Helical" evidence="8">
    <location>
        <begin position="380"/>
        <end position="400"/>
    </location>
</feature>
<dbReference type="Proteomes" id="UP000282985">
    <property type="component" value="Unassembled WGS sequence"/>
</dbReference>
<dbReference type="GO" id="GO:0006813">
    <property type="term" value="P:potassium ion transport"/>
    <property type="evidence" value="ECO:0007669"/>
    <property type="project" value="InterPro"/>
</dbReference>
<keyword evidence="11" id="KW-1185">Reference proteome</keyword>
<feature type="transmembrane region" description="Helical" evidence="8">
    <location>
        <begin position="445"/>
        <end position="464"/>
    </location>
</feature>
<evidence type="ECO:0000313" key="11">
    <source>
        <dbReference type="Proteomes" id="UP000282985"/>
    </source>
</evidence>
<dbReference type="GO" id="GO:0005886">
    <property type="term" value="C:plasma membrane"/>
    <property type="evidence" value="ECO:0007669"/>
    <property type="project" value="UniProtKB-SubCell"/>
</dbReference>
<dbReference type="NCBIfam" id="TIGR01625">
    <property type="entry name" value="YidE_YbjL_dupl"/>
    <property type="match status" value="2"/>
</dbReference>
<evidence type="ECO:0000313" key="10">
    <source>
        <dbReference type="EMBL" id="RUT78809.1"/>
    </source>
</evidence>
<keyword evidence="7 8" id="KW-0472">Membrane</keyword>
<dbReference type="InterPro" id="IPR006512">
    <property type="entry name" value="YidE_YbjL"/>
</dbReference>
<feature type="domain" description="RCK C-terminal" evidence="9">
    <location>
        <begin position="263"/>
        <end position="346"/>
    </location>
</feature>
<evidence type="ECO:0000256" key="7">
    <source>
        <dbReference type="ARBA" id="ARBA00023136"/>
    </source>
</evidence>
<keyword evidence="4" id="KW-1003">Cell membrane</keyword>
<dbReference type="OrthoDB" id="9155749at2"/>
<keyword evidence="5 8" id="KW-0812">Transmembrane</keyword>
<evidence type="ECO:0000256" key="3">
    <source>
        <dbReference type="ARBA" id="ARBA00022448"/>
    </source>
</evidence>
<comment type="caution">
    <text evidence="10">The sequence shown here is derived from an EMBL/GenBank/DDBJ whole genome shotgun (WGS) entry which is preliminary data.</text>
</comment>
<comment type="subcellular location">
    <subcellularLocation>
        <location evidence="1">Cell membrane</location>
        <topology evidence="1">Multi-pass membrane protein</topology>
    </subcellularLocation>
</comment>
<organism evidence="10 11">
    <name type="scientific">Ancylomarina longa</name>
    <dbReference type="NCBI Taxonomy" id="2487017"/>
    <lineage>
        <taxon>Bacteria</taxon>
        <taxon>Pseudomonadati</taxon>
        <taxon>Bacteroidota</taxon>
        <taxon>Bacteroidia</taxon>
        <taxon>Marinilabiliales</taxon>
        <taxon>Marinifilaceae</taxon>
        <taxon>Ancylomarina</taxon>
    </lineage>
</organism>
<evidence type="ECO:0000259" key="9">
    <source>
        <dbReference type="PROSITE" id="PS51202"/>
    </source>
</evidence>
<evidence type="ECO:0000256" key="2">
    <source>
        <dbReference type="ARBA" id="ARBA00009854"/>
    </source>
</evidence>
<comment type="similarity">
    <text evidence="2">Belongs to the AAE transporter (TC 2.A.81) family.</text>
</comment>
<feature type="transmembrane region" description="Helical" evidence="8">
    <location>
        <begin position="507"/>
        <end position="529"/>
    </location>
</feature>
<dbReference type="InterPro" id="IPR036721">
    <property type="entry name" value="RCK_C_sf"/>
</dbReference>
<dbReference type="Pfam" id="PF06826">
    <property type="entry name" value="Asp-Al_Ex"/>
    <property type="match status" value="2"/>
</dbReference>
<evidence type="ECO:0000256" key="4">
    <source>
        <dbReference type="ARBA" id="ARBA00022475"/>
    </source>
</evidence>
<protein>
    <submittedName>
        <fullName evidence="10">Transporter</fullName>
    </submittedName>
</protein>